<evidence type="ECO:0000256" key="2">
    <source>
        <dbReference type="SAM" id="MobiDB-lite"/>
    </source>
</evidence>
<proteinExistence type="predicted"/>
<dbReference type="HOGENOM" id="CLU_1434853_0_0_1"/>
<feature type="domain" description="Protein arginine N-methyltransferase" evidence="3">
    <location>
        <begin position="87"/>
        <end position="177"/>
    </location>
</feature>
<name>A0A0C9SPX6_PAXIN</name>
<protein>
    <recommendedName>
        <fullName evidence="3">Protein arginine N-methyltransferase domain-containing protein</fullName>
    </recommendedName>
</protein>
<dbReference type="Gene3D" id="2.70.160.11">
    <property type="entry name" value="Hnrnp arginine n-methyltransferase1"/>
    <property type="match status" value="1"/>
</dbReference>
<sequence length="189" mass="21184">MKALARRLACFPVSKSNYRNRAAVFVVWVTGQRIEFAEKLDLDDEWSDDEDTRSTRLPSSPPSDLSSALRRIQILEEKLSQAKKCGIMLALCEGSEIMKDRVDLWGDVYGFDLSEMAQEVWNEAIVDVVGLDSVVNEPSQGPSPRDDFTSTFTLTSTSSMRTKIHALILCFDTFFTTTCEPLSPDVPYG</sequence>
<dbReference type="Proteomes" id="UP000053647">
    <property type="component" value="Unassembled WGS sequence"/>
</dbReference>
<evidence type="ECO:0000259" key="3">
    <source>
        <dbReference type="Pfam" id="PF22528"/>
    </source>
</evidence>
<evidence type="ECO:0000313" key="5">
    <source>
        <dbReference type="Proteomes" id="UP000053647"/>
    </source>
</evidence>
<keyword evidence="5" id="KW-1185">Reference proteome</keyword>
<organism evidence="4 5">
    <name type="scientific">Paxillus involutus ATCC 200175</name>
    <dbReference type="NCBI Taxonomy" id="664439"/>
    <lineage>
        <taxon>Eukaryota</taxon>
        <taxon>Fungi</taxon>
        <taxon>Dikarya</taxon>
        <taxon>Basidiomycota</taxon>
        <taxon>Agaricomycotina</taxon>
        <taxon>Agaricomycetes</taxon>
        <taxon>Agaricomycetidae</taxon>
        <taxon>Boletales</taxon>
        <taxon>Paxilineae</taxon>
        <taxon>Paxillaceae</taxon>
        <taxon>Paxillus</taxon>
    </lineage>
</organism>
<evidence type="ECO:0000256" key="1">
    <source>
        <dbReference type="ARBA" id="ARBA00022691"/>
    </source>
</evidence>
<dbReference type="AlphaFoldDB" id="A0A0C9SPX6"/>
<keyword evidence="1" id="KW-0949">S-adenosyl-L-methionine</keyword>
<dbReference type="Pfam" id="PF22528">
    <property type="entry name" value="PRMT_C"/>
    <property type="match status" value="1"/>
</dbReference>
<gene>
    <name evidence="4" type="ORF">PAXINDRAFT_182141</name>
</gene>
<dbReference type="OrthoDB" id="7848332at2759"/>
<feature type="region of interest" description="Disordered" evidence="2">
    <location>
        <begin position="46"/>
        <end position="65"/>
    </location>
</feature>
<evidence type="ECO:0000313" key="4">
    <source>
        <dbReference type="EMBL" id="KIJ09299.1"/>
    </source>
</evidence>
<reference evidence="5" key="2">
    <citation type="submission" date="2015-01" db="EMBL/GenBank/DDBJ databases">
        <title>Evolutionary Origins and Diversification of the Mycorrhizal Mutualists.</title>
        <authorList>
            <consortium name="DOE Joint Genome Institute"/>
            <consortium name="Mycorrhizal Genomics Consortium"/>
            <person name="Kohler A."/>
            <person name="Kuo A."/>
            <person name="Nagy L.G."/>
            <person name="Floudas D."/>
            <person name="Copeland A."/>
            <person name="Barry K.W."/>
            <person name="Cichocki N."/>
            <person name="Veneault-Fourrey C."/>
            <person name="LaButti K."/>
            <person name="Lindquist E.A."/>
            <person name="Lipzen A."/>
            <person name="Lundell T."/>
            <person name="Morin E."/>
            <person name="Murat C."/>
            <person name="Riley R."/>
            <person name="Ohm R."/>
            <person name="Sun H."/>
            <person name="Tunlid A."/>
            <person name="Henrissat B."/>
            <person name="Grigoriev I.V."/>
            <person name="Hibbett D.S."/>
            <person name="Martin F."/>
        </authorList>
    </citation>
    <scope>NUCLEOTIDE SEQUENCE [LARGE SCALE GENOMIC DNA]</scope>
    <source>
        <strain evidence="5">ATCC 200175</strain>
    </source>
</reference>
<reference evidence="4 5" key="1">
    <citation type="submission" date="2014-06" db="EMBL/GenBank/DDBJ databases">
        <authorList>
            <consortium name="DOE Joint Genome Institute"/>
            <person name="Kuo A."/>
            <person name="Kohler A."/>
            <person name="Nagy L.G."/>
            <person name="Floudas D."/>
            <person name="Copeland A."/>
            <person name="Barry K.W."/>
            <person name="Cichocki N."/>
            <person name="Veneault-Fourrey C."/>
            <person name="LaButti K."/>
            <person name="Lindquist E.A."/>
            <person name="Lipzen A."/>
            <person name="Lundell T."/>
            <person name="Morin E."/>
            <person name="Murat C."/>
            <person name="Sun H."/>
            <person name="Tunlid A."/>
            <person name="Henrissat B."/>
            <person name="Grigoriev I.V."/>
            <person name="Hibbett D.S."/>
            <person name="Martin F."/>
            <person name="Nordberg H.P."/>
            <person name="Cantor M.N."/>
            <person name="Hua S.X."/>
        </authorList>
    </citation>
    <scope>NUCLEOTIDE SEQUENCE [LARGE SCALE GENOMIC DNA]</scope>
    <source>
        <strain evidence="4 5">ATCC 200175</strain>
    </source>
</reference>
<accession>A0A0C9SPX6</accession>
<feature type="compositionally biased region" description="Low complexity" evidence="2">
    <location>
        <begin position="55"/>
        <end position="65"/>
    </location>
</feature>
<dbReference type="InterPro" id="IPR055135">
    <property type="entry name" value="PRMT_dom"/>
</dbReference>
<dbReference type="EMBL" id="KN819478">
    <property type="protein sequence ID" value="KIJ09299.1"/>
    <property type="molecule type" value="Genomic_DNA"/>
</dbReference>